<evidence type="ECO:0000313" key="1">
    <source>
        <dbReference type="EMBL" id="KAJ8447859.1"/>
    </source>
</evidence>
<reference evidence="1" key="1">
    <citation type="submission" date="2022-04" db="EMBL/GenBank/DDBJ databases">
        <title>Carnegiea gigantea Genome sequencing and assembly v2.</title>
        <authorList>
            <person name="Copetti D."/>
            <person name="Sanderson M.J."/>
            <person name="Burquez A."/>
            <person name="Wojciechowski M.F."/>
        </authorList>
    </citation>
    <scope>NUCLEOTIDE SEQUENCE</scope>
    <source>
        <strain evidence="1">SGP5-SGP5p</strain>
        <tissue evidence="1">Aerial part</tissue>
    </source>
</reference>
<name>A0A9Q1KQK8_9CARY</name>
<proteinExistence type="predicted"/>
<dbReference type="AlphaFoldDB" id="A0A9Q1KQK8"/>
<comment type="caution">
    <text evidence="1">The sequence shown here is derived from an EMBL/GenBank/DDBJ whole genome shotgun (WGS) entry which is preliminary data.</text>
</comment>
<organism evidence="1 2">
    <name type="scientific">Carnegiea gigantea</name>
    <dbReference type="NCBI Taxonomy" id="171969"/>
    <lineage>
        <taxon>Eukaryota</taxon>
        <taxon>Viridiplantae</taxon>
        <taxon>Streptophyta</taxon>
        <taxon>Embryophyta</taxon>
        <taxon>Tracheophyta</taxon>
        <taxon>Spermatophyta</taxon>
        <taxon>Magnoliopsida</taxon>
        <taxon>eudicotyledons</taxon>
        <taxon>Gunneridae</taxon>
        <taxon>Pentapetalae</taxon>
        <taxon>Caryophyllales</taxon>
        <taxon>Cactineae</taxon>
        <taxon>Cactaceae</taxon>
        <taxon>Cactoideae</taxon>
        <taxon>Echinocereeae</taxon>
        <taxon>Carnegiea</taxon>
    </lineage>
</organism>
<gene>
    <name evidence="1" type="ORF">Cgig2_011994</name>
</gene>
<dbReference type="EMBL" id="JAKOGI010000034">
    <property type="protein sequence ID" value="KAJ8447859.1"/>
    <property type="molecule type" value="Genomic_DNA"/>
</dbReference>
<dbReference type="Proteomes" id="UP001153076">
    <property type="component" value="Unassembled WGS sequence"/>
</dbReference>
<keyword evidence="2" id="KW-1185">Reference proteome</keyword>
<accession>A0A9Q1KQK8</accession>
<evidence type="ECO:0000313" key="2">
    <source>
        <dbReference type="Proteomes" id="UP001153076"/>
    </source>
</evidence>
<sequence>MKRARNFIDFLTDEDGARGTFLQESRVLTCNAQYVGIPKKWTCMLSLSPLAEGIWEGSEFSPGLWSSKFRTPADCFGASKMWLTNDEMREFALVLWEIWNTQNPFIFKTPDRNLNVLSKRAISFVRSYRESLEHEVGVTKPLPSLWTPPIAGSFKLNFDGGCVEERGWG</sequence>
<dbReference type="OrthoDB" id="1193120at2759"/>
<protein>
    <submittedName>
        <fullName evidence="1">Uncharacterized protein</fullName>
    </submittedName>
</protein>